<dbReference type="AlphaFoldDB" id="A0A0G9JNT3"/>
<dbReference type="EMBL" id="JAIQ01000176">
    <property type="protein sequence ID" value="KLD95810.1"/>
    <property type="molecule type" value="Genomic_DNA"/>
</dbReference>
<dbReference type="RefSeq" id="WP_052943073.1">
    <property type="nucleotide sequence ID" value="NZ_JAIQ01000176.1"/>
</dbReference>
<dbReference type="SUPFAM" id="SSF88874">
    <property type="entry name" value="Receptor-binding domain of short tail fibre protein gp12"/>
    <property type="match status" value="1"/>
</dbReference>
<dbReference type="InterPro" id="IPR054500">
    <property type="entry name" value="Phage_fiber_rpt"/>
</dbReference>
<dbReference type="Gene3D" id="3.90.1340.10">
    <property type="entry name" value="Phage tail collar domain"/>
    <property type="match status" value="1"/>
</dbReference>
<accession>A0A0G9JNT3</accession>
<dbReference type="InterPro" id="IPR037053">
    <property type="entry name" value="Phage_tail_collar_dom_sf"/>
</dbReference>
<gene>
    <name evidence="2" type="ORF">AA20_13535</name>
</gene>
<evidence type="ECO:0000313" key="3">
    <source>
        <dbReference type="Proteomes" id="UP000035514"/>
    </source>
</evidence>
<evidence type="ECO:0000259" key="1">
    <source>
        <dbReference type="Pfam" id="PF07484"/>
    </source>
</evidence>
<dbReference type="InterPro" id="IPR011083">
    <property type="entry name" value="Phage_tail_collar_dom"/>
</dbReference>
<protein>
    <recommendedName>
        <fullName evidence="1">Phage tail collar domain-containing protein</fullName>
    </recommendedName>
</protein>
<dbReference type="Proteomes" id="UP000035514">
    <property type="component" value="Unassembled WGS sequence"/>
</dbReference>
<reference evidence="2 3" key="1">
    <citation type="submission" date="2014-01" db="EMBL/GenBank/DDBJ databases">
        <title>Development of a Comparative Genomic Fingerprinting Assay for High Resolution Genotyping of Arcobacter butzleri.</title>
        <authorList>
            <person name="Webb A.L."/>
            <person name="Inglis G.D."/>
            <person name="Kruczkiewicz P."/>
            <person name="Selinger L.B."/>
            <person name="Taboada E.N."/>
        </authorList>
    </citation>
    <scope>NUCLEOTIDE SEQUENCE [LARGE SCALE GENOMIC DNA]</scope>
    <source>
        <strain evidence="2 3">L348</strain>
    </source>
</reference>
<dbReference type="PATRIC" id="fig|1447256.3.peg.2657"/>
<dbReference type="Pfam" id="PF07484">
    <property type="entry name" value="Collar"/>
    <property type="match status" value="1"/>
</dbReference>
<organism evidence="2 3">
    <name type="scientific">Aliarcobacter butzleri L348</name>
    <dbReference type="NCBI Taxonomy" id="1447256"/>
    <lineage>
        <taxon>Bacteria</taxon>
        <taxon>Pseudomonadati</taxon>
        <taxon>Campylobacterota</taxon>
        <taxon>Epsilonproteobacteria</taxon>
        <taxon>Campylobacterales</taxon>
        <taxon>Arcobacteraceae</taxon>
        <taxon>Aliarcobacter</taxon>
    </lineage>
</organism>
<feature type="domain" description="Phage tail collar" evidence="1">
    <location>
        <begin position="169"/>
        <end position="225"/>
    </location>
</feature>
<sequence length="331" mass="35981">MNGDIAKLTPFDASKRALEGTANFRENANYSWGWLAQHASEVNKLIDDLNIYKNGLKDILADYVLETLDENVVNNAISEKIDISDIQDILDSTATDKPLSANQGRILKEFIDNIILLLSSDDTDLNELQEIINFMKQSKSVLDTLIIGIEANYYTKEQVNNLNIVPVSTVLPFATTNLPDGFLECNGAAISRTAYSKLFAAIGTIFGTGDGSTTFNIPDLRGEFIRGWDNGKGLDIGRTFGSKQTDELKAHAHTGTAANDGAHSHVIAHGAAGSYDYGVNIPNSEGFNDTGRNSYVNTNTAGAHTHSLTINNTGGIETRPRNIALMYGIKY</sequence>
<comment type="caution">
    <text evidence="2">The sequence shown here is derived from an EMBL/GenBank/DDBJ whole genome shotgun (WGS) entry which is preliminary data.</text>
</comment>
<name>A0A0G9JNT3_9BACT</name>
<proteinExistence type="predicted"/>
<evidence type="ECO:0000313" key="2">
    <source>
        <dbReference type="EMBL" id="KLD95810.1"/>
    </source>
</evidence>
<dbReference type="Pfam" id="PF22337">
    <property type="entry name" value="Phage_fiber_rpt"/>
    <property type="match status" value="1"/>
</dbReference>